<dbReference type="OrthoDB" id="2185060at2"/>
<evidence type="ECO:0000313" key="1">
    <source>
        <dbReference type="EMBL" id="ALS02491.1"/>
    </source>
</evidence>
<dbReference type="AlphaFoldDB" id="A0A0S3KDW5"/>
<name>A0A0S3KDW5_9ENTE</name>
<proteinExistence type="predicted"/>
<accession>A0A0S3KDW5</accession>
<evidence type="ECO:0000313" key="2">
    <source>
        <dbReference type="EMBL" id="OJG93599.1"/>
    </source>
</evidence>
<dbReference type="Proteomes" id="UP000183039">
    <property type="component" value="Unassembled WGS sequence"/>
</dbReference>
<dbReference type="KEGG" id="ess:ATZ33_14215"/>
<evidence type="ECO:0000313" key="4">
    <source>
        <dbReference type="Proteomes" id="UP000183039"/>
    </source>
</evidence>
<gene>
    <name evidence="1" type="ORF">ATZ33_14215</name>
    <name evidence="2" type="ORF">RV15_GL000201</name>
</gene>
<protein>
    <submittedName>
        <fullName evidence="2">Uncharacterized protein</fullName>
    </submittedName>
</protein>
<dbReference type="Proteomes" id="UP000065511">
    <property type="component" value="Chromosome"/>
</dbReference>
<sequence>MENIDEFIAEWQDSSNEVYSDHIDFFINKTTFDYKDCLMVMKEMRKKLNAQGFDKIKIMIKIQCGQSKKVQIWGENFWDLVDATLTPPELFIGGKFPKDSWSNCHKINHSNQIEGIENYIVSYPVEDGFIRCLNLVENEVSYV</sequence>
<dbReference type="RefSeq" id="WP_071876188.1">
    <property type="nucleotide sequence ID" value="NZ_JXLC01000001.1"/>
</dbReference>
<keyword evidence="3" id="KW-1185">Reference proteome</keyword>
<reference evidence="2 4" key="1">
    <citation type="submission" date="2014-12" db="EMBL/GenBank/DDBJ databases">
        <title>Draft genome sequences of 29 type strains of Enterococci.</title>
        <authorList>
            <person name="Zhong Z."/>
            <person name="Sun Z."/>
            <person name="Liu W."/>
            <person name="Zhang W."/>
            <person name="Zhang H."/>
        </authorList>
    </citation>
    <scope>NUCLEOTIDE SEQUENCE [LARGE SCALE GENOMIC DNA]</scope>
    <source>
        <strain evidence="2 4">DSM 22801</strain>
    </source>
</reference>
<organism evidence="2 4">
    <name type="scientific">Enterococcus silesiacus</name>
    <dbReference type="NCBI Taxonomy" id="332949"/>
    <lineage>
        <taxon>Bacteria</taxon>
        <taxon>Bacillati</taxon>
        <taxon>Bacillota</taxon>
        <taxon>Bacilli</taxon>
        <taxon>Lactobacillales</taxon>
        <taxon>Enterococcaceae</taxon>
        <taxon>Enterococcus</taxon>
    </lineage>
</organism>
<dbReference type="EMBL" id="JXLC01000001">
    <property type="protein sequence ID" value="OJG93599.1"/>
    <property type="molecule type" value="Genomic_DNA"/>
</dbReference>
<dbReference type="EMBL" id="CP013614">
    <property type="protein sequence ID" value="ALS02491.1"/>
    <property type="molecule type" value="Genomic_DNA"/>
</dbReference>
<reference evidence="1 3" key="2">
    <citation type="submission" date="2015-12" db="EMBL/GenBank/DDBJ databases">
        <authorList>
            <person name="Lauer A."/>
            <person name="Humrighouse B."/>
            <person name="Loparev V."/>
            <person name="Shewmaker P.L."/>
            <person name="Whitney A.M."/>
            <person name="McLaughlin R.W."/>
        </authorList>
    </citation>
    <scope>NUCLEOTIDE SEQUENCE [LARGE SCALE GENOMIC DNA]</scope>
    <source>
        <strain evidence="1 3">LMG 23085</strain>
    </source>
</reference>
<evidence type="ECO:0000313" key="3">
    <source>
        <dbReference type="Proteomes" id="UP000065511"/>
    </source>
</evidence>